<comment type="cofactor">
    <cofactor evidence="1">
        <name>Mg(2+)</name>
        <dbReference type="ChEBI" id="CHEBI:18420"/>
    </cofactor>
</comment>
<dbReference type="SUPFAM" id="SSF53738">
    <property type="entry name" value="Phosphoglucomutase, first 3 domains"/>
    <property type="match status" value="3"/>
</dbReference>
<evidence type="ECO:0000256" key="1">
    <source>
        <dbReference type="ARBA" id="ARBA00001946"/>
    </source>
</evidence>
<dbReference type="PANTHER" id="PTHR42946:SF1">
    <property type="entry name" value="PHOSPHOGLUCOMUTASE (ALPHA-D-GLUCOSE-1,6-BISPHOSPHATE-DEPENDENT)"/>
    <property type="match status" value="1"/>
</dbReference>
<evidence type="ECO:0000256" key="2">
    <source>
        <dbReference type="ARBA" id="ARBA00010231"/>
    </source>
</evidence>
<protein>
    <recommendedName>
        <fullName evidence="10">Phosphoglucomutase</fullName>
    </recommendedName>
</protein>
<dbReference type="InterPro" id="IPR005841">
    <property type="entry name" value="Alpha-D-phosphohexomutase_SF"/>
</dbReference>
<dbReference type="Gene3D" id="3.40.120.10">
    <property type="entry name" value="Alpha-D-Glucose-1,6-Bisphosphate, subunit A, domain 3"/>
    <property type="match status" value="3"/>
</dbReference>
<sequence length="514" mass="52987">MRILPLLLLPPLLLSLSPPAPDLTLLQSGSDCRGLTTPGSARPLTLSAVARIGYGFATFLGGPSPSVSVGLDPRLSGPALARSFASGVVAAGGSVTFVGLSTTPAMFTELPAHDGSVMVTASHLPPAWNGLKFFAARSGAGLDAGEMSRVLSLAPAEPPALPPSFSLPPARSILPRYAALLSRTVRSLLPPSPLPLSGLSLALNAGHGAGGFVAAALAALGAEVHGLHLEPDGEFPAHPANPEHPEAVRSTAAAVLGQGADLGIIFDTDVDRAGFVSSGGEPLNRNRLVALAAAIALRGSPGCAVVTDSVTSNGVRRFIEGRGGEHVRFRKGYKNVIDEAARIDGLNGRACELAIETSGHAAFRSNGWLDDGAHLACLVVAEVKRGGIEGLLEGLEEPAESQEVRLNAGGMEETRGAMRRAERRIRDAVESRGAWTVEPVNHEGVRVAVDEGGGRKGWFLVRESLHEPLVAVMVESDVAGGGGEIARDLLELVFAGEAGDLDLGPLEDLAKVNA</sequence>
<feature type="signal peptide" evidence="4">
    <location>
        <begin position="1"/>
        <end position="15"/>
    </location>
</feature>
<evidence type="ECO:0000256" key="3">
    <source>
        <dbReference type="ARBA" id="ARBA00022553"/>
    </source>
</evidence>
<dbReference type="Pfam" id="PF02879">
    <property type="entry name" value="PGM_PMM_II"/>
    <property type="match status" value="1"/>
</dbReference>
<evidence type="ECO:0008006" key="10">
    <source>
        <dbReference type="Google" id="ProtNLM"/>
    </source>
</evidence>
<dbReference type="Pfam" id="PF02878">
    <property type="entry name" value="PGM_PMM_I"/>
    <property type="match status" value="1"/>
</dbReference>
<dbReference type="InterPro" id="IPR005845">
    <property type="entry name" value="A-D-PHexomutase_a/b/a-II"/>
</dbReference>
<keyword evidence="4" id="KW-0732">Signal</keyword>
<reference evidence="8 9" key="1">
    <citation type="journal article" date="2023" name="Commun. Biol.">
        <title>Genome analysis of Parmales, the sister group of diatoms, reveals the evolutionary specialization of diatoms from phago-mixotrophs to photoautotrophs.</title>
        <authorList>
            <person name="Ban H."/>
            <person name="Sato S."/>
            <person name="Yoshikawa S."/>
            <person name="Yamada K."/>
            <person name="Nakamura Y."/>
            <person name="Ichinomiya M."/>
            <person name="Sato N."/>
            <person name="Blanc-Mathieu R."/>
            <person name="Endo H."/>
            <person name="Kuwata A."/>
            <person name="Ogata H."/>
        </authorList>
    </citation>
    <scope>NUCLEOTIDE SEQUENCE [LARGE SCALE GENOMIC DNA]</scope>
</reference>
<feature type="domain" description="Alpha-D-phosphohexomutase alpha/beta/alpha" evidence="7">
    <location>
        <begin position="286"/>
        <end position="387"/>
    </location>
</feature>
<feature type="chain" id="PRO_5045945808" description="Phosphoglucomutase" evidence="4">
    <location>
        <begin position="16"/>
        <end position="514"/>
    </location>
</feature>
<evidence type="ECO:0000259" key="7">
    <source>
        <dbReference type="Pfam" id="PF02880"/>
    </source>
</evidence>
<dbReference type="PANTHER" id="PTHR42946">
    <property type="entry name" value="PHOSPHOHEXOSE MUTASE"/>
    <property type="match status" value="1"/>
</dbReference>
<evidence type="ECO:0000259" key="6">
    <source>
        <dbReference type="Pfam" id="PF02879"/>
    </source>
</evidence>
<comment type="similarity">
    <text evidence="2">Belongs to the phosphohexose mutase family.</text>
</comment>
<evidence type="ECO:0000313" key="9">
    <source>
        <dbReference type="Proteomes" id="UP001165060"/>
    </source>
</evidence>
<evidence type="ECO:0000259" key="5">
    <source>
        <dbReference type="Pfam" id="PF02878"/>
    </source>
</evidence>
<dbReference type="Proteomes" id="UP001165060">
    <property type="component" value="Unassembled WGS sequence"/>
</dbReference>
<keyword evidence="3" id="KW-0597">Phosphoprotein</keyword>
<gene>
    <name evidence="8" type="ORF">TeGR_g14217</name>
</gene>
<dbReference type="InterPro" id="IPR005844">
    <property type="entry name" value="A-D-PHexomutase_a/b/a-I"/>
</dbReference>
<feature type="domain" description="Alpha-D-phosphohexomutase alpha/beta/alpha" evidence="5">
    <location>
        <begin position="33"/>
        <end position="137"/>
    </location>
</feature>
<dbReference type="Pfam" id="PF02880">
    <property type="entry name" value="PGM_PMM_III"/>
    <property type="match status" value="1"/>
</dbReference>
<organism evidence="8 9">
    <name type="scientific">Tetraparma gracilis</name>
    <dbReference type="NCBI Taxonomy" id="2962635"/>
    <lineage>
        <taxon>Eukaryota</taxon>
        <taxon>Sar</taxon>
        <taxon>Stramenopiles</taxon>
        <taxon>Ochrophyta</taxon>
        <taxon>Bolidophyceae</taxon>
        <taxon>Parmales</taxon>
        <taxon>Triparmaceae</taxon>
        <taxon>Tetraparma</taxon>
    </lineage>
</organism>
<comment type="caution">
    <text evidence="8">The sequence shown here is derived from an EMBL/GenBank/DDBJ whole genome shotgun (WGS) entry which is preliminary data.</text>
</comment>
<accession>A0ABQ6N3D0</accession>
<feature type="domain" description="Alpha-D-phosphohexomutase alpha/beta/alpha" evidence="6">
    <location>
        <begin position="190"/>
        <end position="277"/>
    </location>
</feature>
<dbReference type="PRINTS" id="PR00509">
    <property type="entry name" value="PGMPMM"/>
</dbReference>
<proteinExistence type="inferred from homology"/>
<dbReference type="InterPro" id="IPR050060">
    <property type="entry name" value="Phosphoglucosamine_mutase"/>
</dbReference>
<dbReference type="InterPro" id="IPR005846">
    <property type="entry name" value="A-D-PHexomutase_a/b/a-III"/>
</dbReference>
<dbReference type="EMBL" id="BRYB01002035">
    <property type="protein sequence ID" value="GMI38497.1"/>
    <property type="molecule type" value="Genomic_DNA"/>
</dbReference>
<evidence type="ECO:0000313" key="8">
    <source>
        <dbReference type="EMBL" id="GMI38497.1"/>
    </source>
</evidence>
<evidence type="ECO:0000256" key="4">
    <source>
        <dbReference type="SAM" id="SignalP"/>
    </source>
</evidence>
<keyword evidence="9" id="KW-1185">Reference proteome</keyword>
<name>A0ABQ6N3D0_9STRA</name>
<dbReference type="InterPro" id="IPR016055">
    <property type="entry name" value="A-D-PHexomutase_a/b/a-I/II/III"/>
</dbReference>